<reference evidence="5" key="1">
    <citation type="journal article" date="2023" name="Mol. Phylogenet. Evol.">
        <title>Genome-scale phylogeny and comparative genomics of the fungal order Sordariales.</title>
        <authorList>
            <person name="Hensen N."/>
            <person name="Bonometti L."/>
            <person name="Westerberg I."/>
            <person name="Brannstrom I.O."/>
            <person name="Guillou S."/>
            <person name="Cros-Aarteil S."/>
            <person name="Calhoun S."/>
            <person name="Haridas S."/>
            <person name="Kuo A."/>
            <person name="Mondo S."/>
            <person name="Pangilinan J."/>
            <person name="Riley R."/>
            <person name="LaButti K."/>
            <person name="Andreopoulos B."/>
            <person name="Lipzen A."/>
            <person name="Chen C."/>
            <person name="Yan M."/>
            <person name="Daum C."/>
            <person name="Ng V."/>
            <person name="Clum A."/>
            <person name="Steindorff A."/>
            <person name="Ohm R.A."/>
            <person name="Martin F."/>
            <person name="Silar P."/>
            <person name="Natvig D.O."/>
            <person name="Lalanne C."/>
            <person name="Gautier V."/>
            <person name="Ament-Velasquez S.L."/>
            <person name="Kruys A."/>
            <person name="Hutchinson M.I."/>
            <person name="Powell A.J."/>
            <person name="Barry K."/>
            <person name="Miller A.N."/>
            <person name="Grigoriev I.V."/>
            <person name="Debuchy R."/>
            <person name="Gladieux P."/>
            <person name="Hiltunen Thoren M."/>
            <person name="Johannesson H."/>
        </authorList>
    </citation>
    <scope>NUCLEOTIDE SEQUENCE</scope>
    <source>
        <strain evidence="5">PSN243</strain>
    </source>
</reference>
<dbReference type="PROSITE" id="PS51891">
    <property type="entry name" value="CENP_V_GFA"/>
    <property type="match status" value="2"/>
</dbReference>
<dbReference type="Proteomes" id="UP001321760">
    <property type="component" value="Unassembled WGS sequence"/>
</dbReference>
<name>A0AAV9GZC8_9PEZI</name>
<dbReference type="InterPro" id="IPR011057">
    <property type="entry name" value="Mss4-like_sf"/>
</dbReference>
<sequence length="290" mass="32086">MADANLKTYRGNCHCTAFVYEVDVPEIKSVGECNCSICTKKGVLWVYAAPETFRVVKGSEDALTSYTFGTGFATHKFCSTCATPIMCRAPGAAGRELSLNARSIQKLDPWELERNPLDGAGWGNPYQAPKYTGPEPTAEVENGKIYHGSCHCGAVTLAVKSLPLDKDYPDTVLECACSICLKNGYIWLYTKIDQVVLQGEENVRRYSFGSGALAKTFCKTCGVSFTNEPAKLTEEEVAALSEQGKKRRKMMTEKYRPVNLRVLNEYDIKSIKETEKLTFGVGFEPKYVDP</sequence>
<dbReference type="PANTHER" id="PTHR28620">
    <property type="entry name" value="CENTROMERE PROTEIN V"/>
    <property type="match status" value="1"/>
</dbReference>
<dbReference type="GO" id="GO:0016846">
    <property type="term" value="F:carbon-sulfur lyase activity"/>
    <property type="evidence" value="ECO:0007669"/>
    <property type="project" value="InterPro"/>
</dbReference>
<evidence type="ECO:0000313" key="5">
    <source>
        <dbReference type="EMBL" id="KAK4452677.1"/>
    </source>
</evidence>
<comment type="similarity">
    <text evidence="1">Belongs to the Gfa family.</text>
</comment>
<dbReference type="PANTHER" id="PTHR28620:SF1">
    <property type="entry name" value="CENP-V_GFA DOMAIN-CONTAINING PROTEIN"/>
    <property type="match status" value="1"/>
</dbReference>
<dbReference type="SUPFAM" id="SSF51316">
    <property type="entry name" value="Mss4-like"/>
    <property type="match status" value="2"/>
</dbReference>
<proteinExistence type="inferred from homology"/>
<dbReference type="InterPro" id="IPR052355">
    <property type="entry name" value="CENP-V-like"/>
</dbReference>
<gene>
    <name evidence="5" type="ORF">QBC34DRAFT_398056</name>
</gene>
<dbReference type="InterPro" id="IPR006913">
    <property type="entry name" value="CENP-V/GFA"/>
</dbReference>
<keyword evidence="6" id="KW-1185">Reference proteome</keyword>
<accession>A0AAV9GZC8</accession>
<protein>
    <submittedName>
        <fullName evidence="5">Glutathione-dependent formaldehyde-activating enzyme</fullName>
    </submittedName>
</protein>
<dbReference type="AlphaFoldDB" id="A0AAV9GZC8"/>
<dbReference type="EMBL" id="MU865923">
    <property type="protein sequence ID" value="KAK4452677.1"/>
    <property type="molecule type" value="Genomic_DNA"/>
</dbReference>
<feature type="domain" description="CENP-V/GFA" evidence="4">
    <location>
        <begin position="146"/>
        <end position="264"/>
    </location>
</feature>
<evidence type="ECO:0000256" key="1">
    <source>
        <dbReference type="ARBA" id="ARBA00005495"/>
    </source>
</evidence>
<comment type="caution">
    <text evidence="5">The sequence shown here is derived from an EMBL/GenBank/DDBJ whole genome shotgun (WGS) entry which is preliminary data.</text>
</comment>
<organism evidence="5 6">
    <name type="scientific">Podospora aff. communis PSN243</name>
    <dbReference type="NCBI Taxonomy" id="3040156"/>
    <lineage>
        <taxon>Eukaryota</taxon>
        <taxon>Fungi</taxon>
        <taxon>Dikarya</taxon>
        <taxon>Ascomycota</taxon>
        <taxon>Pezizomycotina</taxon>
        <taxon>Sordariomycetes</taxon>
        <taxon>Sordariomycetidae</taxon>
        <taxon>Sordariales</taxon>
        <taxon>Podosporaceae</taxon>
        <taxon>Podospora</taxon>
    </lineage>
</organism>
<feature type="domain" description="CENP-V/GFA" evidence="4">
    <location>
        <begin position="9"/>
        <end position="123"/>
    </location>
</feature>
<evidence type="ECO:0000313" key="6">
    <source>
        <dbReference type="Proteomes" id="UP001321760"/>
    </source>
</evidence>
<evidence type="ECO:0000256" key="2">
    <source>
        <dbReference type="ARBA" id="ARBA00022723"/>
    </source>
</evidence>
<dbReference type="Gene3D" id="2.170.150.70">
    <property type="match status" value="2"/>
</dbReference>
<keyword evidence="2" id="KW-0479">Metal-binding</keyword>
<keyword evidence="3" id="KW-0862">Zinc</keyword>
<evidence type="ECO:0000259" key="4">
    <source>
        <dbReference type="PROSITE" id="PS51891"/>
    </source>
</evidence>
<dbReference type="Pfam" id="PF04828">
    <property type="entry name" value="GFA"/>
    <property type="match status" value="2"/>
</dbReference>
<reference evidence="5" key="2">
    <citation type="submission" date="2023-05" db="EMBL/GenBank/DDBJ databases">
        <authorList>
            <consortium name="Lawrence Berkeley National Laboratory"/>
            <person name="Steindorff A."/>
            <person name="Hensen N."/>
            <person name="Bonometti L."/>
            <person name="Westerberg I."/>
            <person name="Brannstrom I.O."/>
            <person name="Guillou S."/>
            <person name="Cros-Aarteil S."/>
            <person name="Calhoun S."/>
            <person name="Haridas S."/>
            <person name="Kuo A."/>
            <person name="Mondo S."/>
            <person name="Pangilinan J."/>
            <person name="Riley R."/>
            <person name="Labutti K."/>
            <person name="Andreopoulos B."/>
            <person name="Lipzen A."/>
            <person name="Chen C."/>
            <person name="Yanf M."/>
            <person name="Daum C."/>
            <person name="Ng V."/>
            <person name="Clum A."/>
            <person name="Ohm R."/>
            <person name="Martin F."/>
            <person name="Silar P."/>
            <person name="Natvig D."/>
            <person name="Lalanne C."/>
            <person name="Gautier V."/>
            <person name="Ament-Velasquez S.L."/>
            <person name="Kruys A."/>
            <person name="Hutchinson M.I."/>
            <person name="Powell A.J."/>
            <person name="Barry K."/>
            <person name="Miller A.N."/>
            <person name="Grigoriev I.V."/>
            <person name="Debuchy R."/>
            <person name="Gladieux P."/>
            <person name="Thoren M.H."/>
            <person name="Johannesson H."/>
        </authorList>
    </citation>
    <scope>NUCLEOTIDE SEQUENCE</scope>
    <source>
        <strain evidence="5">PSN243</strain>
    </source>
</reference>
<dbReference type="GO" id="GO:0046872">
    <property type="term" value="F:metal ion binding"/>
    <property type="evidence" value="ECO:0007669"/>
    <property type="project" value="UniProtKB-KW"/>
</dbReference>
<evidence type="ECO:0000256" key="3">
    <source>
        <dbReference type="ARBA" id="ARBA00022833"/>
    </source>
</evidence>